<gene>
    <name evidence="3" type="ORF">HYALB_00006566</name>
</gene>
<dbReference type="AlphaFoldDB" id="A0A9N9LXJ3"/>
<organism evidence="3 4">
    <name type="scientific">Hymenoscyphus albidus</name>
    <dbReference type="NCBI Taxonomy" id="595503"/>
    <lineage>
        <taxon>Eukaryota</taxon>
        <taxon>Fungi</taxon>
        <taxon>Dikarya</taxon>
        <taxon>Ascomycota</taxon>
        <taxon>Pezizomycotina</taxon>
        <taxon>Leotiomycetes</taxon>
        <taxon>Helotiales</taxon>
        <taxon>Helotiaceae</taxon>
        <taxon>Hymenoscyphus</taxon>
    </lineage>
</organism>
<evidence type="ECO:0000259" key="2">
    <source>
        <dbReference type="Pfam" id="PF11976"/>
    </source>
</evidence>
<evidence type="ECO:0000313" key="4">
    <source>
        <dbReference type="Proteomes" id="UP000701801"/>
    </source>
</evidence>
<feature type="region of interest" description="Disordered" evidence="1">
    <location>
        <begin position="1"/>
        <end position="166"/>
    </location>
</feature>
<dbReference type="EMBL" id="CAJVRM010000507">
    <property type="protein sequence ID" value="CAG8981693.1"/>
    <property type="molecule type" value="Genomic_DNA"/>
</dbReference>
<dbReference type="OrthoDB" id="3365399at2759"/>
<feature type="domain" description="Rad60/SUMO-like" evidence="2">
    <location>
        <begin position="395"/>
        <end position="469"/>
    </location>
</feature>
<evidence type="ECO:0000256" key="1">
    <source>
        <dbReference type="SAM" id="MobiDB-lite"/>
    </source>
</evidence>
<feature type="compositionally biased region" description="Basic and acidic residues" evidence="1">
    <location>
        <begin position="45"/>
        <end position="89"/>
    </location>
</feature>
<feature type="compositionally biased region" description="Low complexity" evidence="1">
    <location>
        <begin position="145"/>
        <end position="161"/>
    </location>
</feature>
<sequence>MSNEGSDPFEEEPQKPKAPPPKRSLFAFRKPKKRAPEGEAVDFFSRSKELFPKRLEEEEKRRQKKAVKLERKRNSESAEKQATPEEKRPRMSKSLYSSDEEIPRTRKESTHSTPGSRISHTTPQPERPQAHKAKGEGSSSQGLQNSTSNNSARNNAIISLSDSEDDVDKVVPAARNLGPYAHILQDDDDLYVTKSRPVQVPDEMDQMSDEEFPELIQAAAERARLKEAAKLKSSQAFLQQNHQDDDDIFGLKEDIPNPVVEILISSEIEGSIPLMVKRRLLARLKEVKFVWCDKQVINGVNVFSSDEAKDVVFLTYKKKRLFDATTCHSLGLKLHPTGHLEDGPGVREGKVHLEAWTDETYDIYQKREARRIQNEKEGIEVEEESEHPEVKENRMKLIMKSKAHGEHRLKAASTTPIAKLIDAFRKVKSIPEYTNISLKLEGDTLEPDSLLGDADLEEDEEVVFIEVYIG</sequence>
<dbReference type="SUPFAM" id="SSF54236">
    <property type="entry name" value="Ubiquitin-like"/>
    <property type="match status" value="1"/>
</dbReference>
<dbReference type="Gene3D" id="3.10.20.90">
    <property type="entry name" value="Phosphatidylinositol 3-kinase Catalytic Subunit, Chain A, domain 1"/>
    <property type="match status" value="1"/>
</dbReference>
<feature type="compositionally biased region" description="Basic and acidic residues" evidence="1">
    <location>
        <begin position="101"/>
        <end position="110"/>
    </location>
</feature>
<dbReference type="InterPro" id="IPR022617">
    <property type="entry name" value="Rad60/SUMO-like_dom"/>
</dbReference>
<dbReference type="InterPro" id="IPR029071">
    <property type="entry name" value="Ubiquitin-like_domsf"/>
</dbReference>
<dbReference type="Proteomes" id="UP000701801">
    <property type="component" value="Unassembled WGS sequence"/>
</dbReference>
<comment type="caution">
    <text evidence="3">The sequence shown here is derived from an EMBL/GenBank/DDBJ whole genome shotgun (WGS) entry which is preliminary data.</text>
</comment>
<protein>
    <recommendedName>
        <fullName evidence="2">Rad60/SUMO-like domain-containing protein</fullName>
    </recommendedName>
</protein>
<reference evidence="3" key="1">
    <citation type="submission" date="2021-07" db="EMBL/GenBank/DDBJ databases">
        <authorList>
            <person name="Durling M."/>
        </authorList>
    </citation>
    <scope>NUCLEOTIDE SEQUENCE</scope>
</reference>
<evidence type="ECO:0000313" key="3">
    <source>
        <dbReference type="EMBL" id="CAG8981693.1"/>
    </source>
</evidence>
<feature type="compositionally biased region" description="Polar residues" evidence="1">
    <location>
        <begin position="111"/>
        <end position="124"/>
    </location>
</feature>
<keyword evidence="4" id="KW-1185">Reference proteome</keyword>
<dbReference type="Pfam" id="PF11976">
    <property type="entry name" value="Rad60-SLD"/>
    <property type="match status" value="1"/>
</dbReference>
<proteinExistence type="predicted"/>
<accession>A0A9N9LXJ3</accession>
<name>A0A9N9LXJ3_9HELO</name>